<dbReference type="EnsemblPlants" id="QL02p069122:mrna">
    <property type="protein sequence ID" value="QL02p069122:mrna"/>
    <property type="gene ID" value="QL02p069122"/>
</dbReference>
<protein>
    <submittedName>
        <fullName evidence="1">Uncharacterized protein</fullName>
    </submittedName>
</protein>
<dbReference type="InParanoid" id="A0A7N2KZ71"/>
<name>A0A7N2KZ71_QUELO</name>
<dbReference type="Gramene" id="QL02p069122:mrna">
    <property type="protein sequence ID" value="QL02p069122:mrna"/>
    <property type="gene ID" value="QL02p069122"/>
</dbReference>
<reference evidence="1" key="2">
    <citation type="submission" date="2021-01" db="UniProtKB">
        <authorList>
            <consortium name="EnsemblPlants"/>
        </authorList>
    </citation>
    <scope>IDENTIFICATION</scope>
</reference>
<sequence>MPRVSVSNFTTIPTKLCTLTFTENAKRTHASIAVSKATGPEIAPSRNLSPPPLSPTVLISPSFAAHVASDSVLFGFPIPTRTPAESFSLALALTIMLNRSPNADRTCFVCRVPRGFGAACFLQWEDTQEITTVNDIADESNHEIYAKTTLRKHPFNIDLGDSSIEKPKRMKFDSLEMESPQHFPTVAHACEHFGKEQEPLMERGECDESSDKTPSKCIEYSSNLQGLAMLEAESRSPIMKKSLVISHLWSPSQICCRQAEFWRQITSAGDTSTADSSNQILGLHITGWLGRIAFPSPQCLSVLLPWCFFCCVFPSFDPMFVPQDKNVSNYECFRYLPHSPLIVEFDEPSSQISGQDAQALCDVSLEMPITKSPPAMSEGRITTLNMEVLEQTVLDVQNKFLAYLESMAQEAESTFNVLDILLVNHAPFHELVKKFIVCASSLADKEKSVNQEQSLQALIERYLSEKVRYDDISRIHAETETALTASNRHLISLREEASCVKDLLLRIENQLSSCEAETKELETRSGEISRNMLESEKSLQAAYGEAEEALKLHQMKFCQQKEQMQNAIMAGLELVRSKLRK</sequence>
<dbReference type="FunCoup" id="A0A7N2KZ71">
    <property type="interactions" value="30"/>
</dbReference>
<dbReference type="Proteomes" id="UP000594261">
    <property type="component" value="Chromosome 2"/>
</dbReference>
<dbReference type="AlphaFoldDB" id="A0A7N2KZ71"/>
<reference evidence="2" key="1">
    <citation type="journal article" date="2016" name="G3 (Bethesda)">
        <title>First Draft Assembly and Annotation of the Genome of a California Endemic Oak Quercus lobata Nee (Fagaceae).</title>
        <authorList>
            <person name="Sork V.L."/>
            <person name="Fitz-Gibbon S.T."/>
            <person name="Puiu D."/>
            <person name="Crepeau M."/>
            <person name="Gugger P.F."/>
            <person name="Sherman R."/>
            <person name="Stevens K."/>
            <person name="Langley C.H."/>
            <person name="Pellegrini M."/>
            <person name="Salzberg S.L."/>
        </authorList>
    </citation>
    <scope>NUCLEOTIDE SEQUENCE [LARGE SCALE GENOMIC DNA]</scope>
    <source>
        <strain evidence="2">cv. SW786</strain>
    </source>
</reference>
<keyword evidence="2" id="KW-1185">Reference proteome</keyword>
<organism evidence="1 2">
    <name type="scientific">Quercus lobata</name>
    <name type="common">Valley oak</name>
    <dbReference type="NCBI Taxonomy" id="97700"/>
    <lineage>
        <taxon>Eukaryota</taxon>
        <taxon>Viridiplantae</taxon>
        <taxon>Streptophyta</taxon>
        <taxon>Embryophyta</taxon>
        <taxon>Tracheophyta</taxon>
        <taxon>Spermatophyta</taxon>
        <taxon>Magnoliopsida</taxon>
        <taxon>eudicotyledons</taxon>
        <taxon>Gunneridae</taxon>
        <taxon>Pentapetalae</taxon>
        <taxon>rosids</taxon>
        <taxon>fabids</taxon>
        <taxon>Fagales</taxon>
        <taxon>Fagaceae</taxon>
        <taxon>Quercus</taxon>
    </lineage>
</organism>
<evidence type="ECO:0000313" key="2">
    <source>
        <dbReference type="Proteomes" id="UP000594261"/>
    </source>
</evidence>
<proteinExistence type="predicted"/>
<evidence type="ECO:0000313" key="1">
    <source>
        <dbReference type="EnsemblPlants" id="QL02p069122:mrna"/>
    </source>
</evidence>
<accession>A0A7N2KZ71</accession>